<gene>
    <name evidence="1" type="ORF">JV35_06280</name>
</gene>
<evidence type="ECO:0000313" key="1">
    <source>
        <dbReference type="EMBL" id="KFX20806.1"/>
    </source>
</evidence>
<dbReference type="RefSeq" id="WP_039301557.1">
    <property type="nucleotide sequence ID" value="NZ_JQHL01000002.1"/>
</dbReference>
<organism evidence="1 2">
    <name type="scientific">Pectobacterium betavasculorum</name>
    <dbReference type="NCBI Taxonomy" id="55207"/>
    <lineage>
        <taxon>Bacteria</taxon>
        <taxon>Pseudomonadati</taxon>
        <taxon>Pseudomonadota</taxon>
        <taxon>Gammaproteobacteria</taxon>
        <taxon>Enterobacterales</taxon>
        <taxon>Pectobacteriaceae</taxon>
        <taxon>Pectobacterium</taxon>
    </lineage>
</organism>
<comment type="caution">
    <text evidence="1">The sequence shown here is derived from an EMBL/GenBank/DDBJ whole genome shotgun (WGS) entry which is preliminary data.</text>
</comment>
<evidence type="ECO:0000313" key="2">
    <source>
        <dbReference type="Proteomes" id="UP000032869"/>
    </source>
</evidence>
<dbReference type="Proteomes" id="UP000032869">
    <property type="component" value="Unassembled WGS sequence"/>
</dbReference>
<name>A0ABR4V0R6_9GAMM</name>
<sequence length="119" mass="13765">MSDSEDERERELGHRLHERLYHVSPELLSEFLFDAGVWTVKCMMCGSQNIGIPQVEIDAYEDGKTTYVNFVRIDAVSPRFSLINYRYQLICRSCGFVAELAVEPVLKWVEKRKGVFDGE</sequence>
<protein>
    <recommendedName>
        <fullName evidence="3">Acetone carboxylase subunit gamma</fullName>
    </recommendedName>
</protein>
<proteinExistence type="predicted"/>
<evidence type="ECO:0008006" key="3">
    <source>
        <dbReference type="Google" id="ProtNLM"/>
    </source>
</evidence>
<reference evidence="1 2" key="1">
    <citation type="submission" date="2014-08" db="EMBL/GenBank/DDBJ databases">
        <title>Genome sequences of NCPPB Pectobacterium isolates.</title>
        <authorList>
            <person name="Glover R.H."/>
            <person name="Sapp M."/>
            <person name="Elphinstone J."/>
        </authorList>
    </citation>
    <scope>NUCLEOTIDE SEQUENCE [LARGE SCALE GENOMIC DNA]</scope>
    <source>
        <strain evidence="1 2">NCPPB 2793</strain>
    </source>
</reference>
<dbReference type="EMBL" id="JQHL01000002">
    <property type="protein sequence ID" value="KFX20806.1"/>
    <property type="molecule type" value="Genomic_DNA"/>
</dbReference>
<accession>A0ABR4V0R6</accession>
<keyword evidence="2" id="KW-1185">Reference proteome</keyword>